<evidence type="ECO:0000259" key="2">
    <source>
        <dbReference type="Pfam" id="PF04909"/>
    </source>
</evidence>
<dbReference type="InterPro" id="IPR006680">
    <property type="entry name" value="Amidohydro-rel"/>
</dbReference>
<reference evidence="3 4" key="1">
    <citation type="submission" date="2023-04" db="EMBL/GenBank/DDBJ databases">
        <title>Marinoamorphus aggregata gen. nov., sp. Nov., isolate from tissue of brittle star Ophioplocus japonicus.</title>
        <authorList>
            <person name="Kawano K."/>
            <person name="Sawayama S."/>
            <person name="Nakagawa S."/>
        </authorList>
    </citation>
    <scope>NUCLEOTIDE SEQUENCE [LARGE SCALE GENOMIC DNA]</scope>
    <source>
        <strain evidence="3 4">NKW23</strain>
    </source>
</reference>
<dbReference type="Gene3D" id="3.20.20.140">
    <property type="entry name" value="Metal-dependent hydrolases"/>
    <property type="match status" value="1"/>
</dbReference>
<dbReference type="EMBL" id="BSYI01000044">
    <property type="protein sequence ID" value="GMG84824.1"/>
    <property type="molecule type" value="Genomic_DNA"/>
</dbReference>
<dbReference type="Proteomes" id="UP001239909">
    <property type="component" value="Unassembled WGS sequence"/>
</dbReference>
<sequence length="361" mass="41300">MAYDDSLAGRGAVDCDIHAVLPGLKSLLPYFEPQWRDTIMQRGIPEIDTNAYPNNSPLTIRPEWRASNAPFHAVPLEQLASQALDGTDVEFAICNCLYGFQMLNSEDMGRAFARSINDWMKAEWLDRDPRLRASIAVPMQNPAMSVEEIDRCAPDRRFVQVLMLAMGDMPLGKRYYWPIYEAAERHGLPVAVHAGSMYRHPITGIGWPTYHVQDYASQSTAMQTQLTSLICEGVFQKFPDLKIVMSESGFTWLPPYLWRLDKYWHGLRMEVPWLTVSPIEVVRSNVRFTLQPVDAPPDPAQLERLFDHLDCDDLILYSTDYPHWQFDRDPIPEGFPASLISKIKIDNPHATYRRLSEGGRQ</sequence>
<comment type="caution">
    <text evidence="3">The sequence shown here is derived from an EMBL/GenBank/DDBJ whole genome shotgun (WGS) entry which is preliminary data.</text>
</comment>
<dbReference type="SUPFAM" id="SSF51556">
    <property type="entry name" value="Metallo-dependent hydrolases"/>
    <property type="match status" value="1"/>
</dbReference>
<dbReference type="RefSeq" id="WP_285673947.1">
    <property type="nucleotide sequence ID" value="NZ_BSYI01000044.1"/>
</dbReference>
<proteinExistence type="predicted"/>
<dbReference type="InterPro" id="IPR032466">
    <property type="entry name" value="Metal_Hydrolase"/>
</dbReference>
<protein>
    <submittedName>
        <fullName evidence="3">Amidohydrolase family protein</fullName>
    </submittedName>
</protein>
<accession>A0ABQ6LS54</accession>
<evidence type="ECO:0000256" key="1">
    <source>
        <dbReference type="ARBA" id="ARBA00023239"/>
    </source>
</evidence>
<evidence type="ECO:0000313" key="4">
    <source>
        <dbReference type="Proteomes" id="UP001239909"/>
    </source>
</evidence>
<keyword evidence="4" id="KW-1185">Reference proteome</keyword>
<name>A0ABQ6LS54_9RHOB</name>
<dbReference type="Pfam" id="PF04909">
    <property type="entry name" value="Amidohydro_2"/>
    <property type="match status" value="1"/>
</dbReference>
<dbReference type="PANTHER" id="PTHR21240:SF28">
    <property type="entry name" value="ISO-OROTATE DECARBOXYLASE (EUROFUNG)"/>
    <property type="match status" value="1"/>
</dbReference>
<dbReference type="PANTHER" id="PTHR21240">
    <property type="entry name" value="2-AMINO-3-CARBOXYLMUCONATE-6-SEMIALDEHYDE DECARBOXYLASE"/>
    <property type="match status" value="1"/>
</dbReference>
<organism evidence="3 4">
    <name type="scientific">Paralimibaculum aggregatum</name>
    <dbReference type="NCBI Taxonomy" id="3036245"/>
    <lineage>
        <taxon>Bacteria</taxon>
        <taxon>Pseudomonadati</taxon>
        <taxon>Pseudomonadota</taxon>
        <taxon>Alphaproteobacteria</taxon>
        <taxon>Rhodobacterales</taxon>
        <taxon>Paracoccaceae</taxon>
        <taxon>Paralimibaculum</taxon>
    </lineage>
</organism>
<evidence type="ECO:0000313" key="3">
    <source>
        <dbReference type="EMBL" id="GMG84824.1"/>
    </source>
</evidence>
<gene>
    <name evidence="3" type="ORF">LNKW23_40400</name>
</gene>
<dbReference type="InterPro" id="IPR032465">
    <property type="entry name" value="ACMSD"/>
</dbReference>
<keyword evidence="1" id="KW-0456">Lyase</keyword>
<feature type="domain" description="Amidohydrolase-related" evidence="2">
    <location>
        <begin position="13"/>
        <end position="352"/>
    </location>
</feature>